<evidence type="ECO:0000256" key="5">
    <source>
        <dbReference type="ARBA" id="ARBA00022989"/>
    </source>
</evidence>
<evidence type="ECO:0000256" key="6">
    <source>
        <dbReference type="ARBA" id="ARBA00023136"/>
    </source>
</evidence>
<feature type="transmembrane region" description="Helical" evidence="7">
    <location>
        <begin position="252"/>
        <end position="276"/>
    </location>
</feature>
<feature type="transmembrane region" description="Helical" evidence="7">
    <location>
        <begin position="192"/>
        <end position="211"/>
    </location>
</feature>
<dbReference type="Pfam" id="PF00528">
    <property type="entry name" value="BPD_transp_1"/>
    <property type="match status" value="1"/>
</dbReference>
<feature type="transmembrane region" description="Helical" evidence="7">
    <location>
        <begin position="167"/>
        <end position="186"/>
    </location>
</feature>
<dbReference type="CDD" id="cd06261">
    <property type="entry name" value="TM_PBP2"/>
    <property type="match status" value="1"/>
</dbReference>
<evidence type="ECO:0000313" key="10">
    <source>
        <dbReference type="Proteomes" id="UP000298579"/>
    </source>
</evidence>
<evidence type="ECO:0000259" key="8">
    <source>
        <dbReference type="PROSITE" id="PS50928"/>
    </source>
</evidence>
<keyword evidence="9" id="KW-0614">Plasmid</keyword>
<comment type="similarity">
    <text evidence="7">Belongs to the binding-protein-dependent transport system permease family.</text>
</comment>
<feature type="transmembrane region" description="Helical" evidence="7">
    <location>
        <begin position="78"/>
        <end position="98"/>
    </location>
</feature>
<dbReference type="InterPro" id="IPR035906">
    <property type="entry name" value="MetI-like_sf"/>
</dbReference>
<dbReference type="Proteomes" id="UP000298579">
    <property type="component" value="Plasmid pAtCFBP5877b"/>
</dbReference>
<proteinExistence type="inferred from homology"/>
<accession>A0AAE6BJN5</accession>
<dbReference type="PROSITE" id="PS50928">
    <property type="entry name" value="ABC_TM1"/>
    <property type="match status" value="1"/>
</dbReference>
<evidence type="ECO:0000256" key="1">
    <source>
        <dbReference type="ARBA" id="ARBA00004651"/>
    </source>
</evidence>
<keyword evidence="6 7" id="KW-0472">Membrane</keyword>
<protein>
    <submittedName>
        <fullName evidence="9">ABC transporter permease</fullName>
    </submittedName>
</protein>
<gene>
    <name evidence="9" type="ORF">CFBP5877_27415</name>
</gene>
<dbReference type="PANTHER" id="PTHR30151">
    <property type="entry name" value="ALKANE SULFONATE ABC TRANSPORTER-RELATED, MEMBRANE SUBUNIT"/>
    <property type="match status" value="1"/>
</dbReference>
<dbReference type="SUPFAM" id="SSF161098">
    <property type="entry name" value="MetI-like"/>
    <property type="match status" value="1"/>
</dbReference>
<evidence type="ECO:0000256" key="3">
    <source>
        <dbReference type="ARBA" id="ARBA00022475"/>
    </source>
</evidence>
<keyword evidence="2 7" id="KW-0813">Transport</keyword>
<feature type="transmembrane region" description="Helical" evidence="7">
    <location>
        <begin position="288"/>
        <end position="309"/>
    </location>
</feature>
<sequence>MSPSISQDQGIRSKRALNLRFSTCVASYWAAYCPISESSVMSSSEFLGEAVPPMIQRARFWFSSFAVSFVGRYLASRAFGWTIVAVLLVVWQVVASSYPMPQLPALSDIYATWIEQVTNGDLLIALGDTMRITAIGFIVATAVGIVLGFLMGRVSVIWGAAEPPVELLRQIPITALLPLLILYLGIADSFKITIIVLAASFPILLNSFAGARSVSKTMRQTAQTFQLSWLQTQLEIGLPAALPFILVGMRQALGVTLVIAVVTGMLAGNSGIGYFILQAQQVLDIRSLFAGIFTVAAVGYALNVIFLAVEHRLTRWRTFAFSQH</sequence>
<geneLocation type="plasmid" evidence="10">
    <name>patcfbp5877b</name>
</geneLocation>
<evidence type="ECO:0000313" key="9">
    <source>
        <dbReference type="EMBL" id="QCL82827.1"/>
    </source>
</evidence>
<dbReference type="GO" id="GO:0005886">
    <property type="term" value="C:plasma membrane"/>
    <property type="evidence" value="ECO:0007669"/>
    <property type="project" value="UniProtKB-SubCell"/>
</dbReference>
<evidence type="ECO:0000256" key="7">
    <source>
        <dbReference type="RuleBase" id="RU363032"/>
    </source>
</evidence>
<evidence type="ECO:0000256" key="4">
    <source>
        <dbReference type="ARBA" id="ARBA00022692"/>
    </source>
</evidence>
<comment type="subcellular location">
    <subcellularLocation>
        <location evidence="1 7">Cell membrane</location>
        <topology evidence="1 7">Multi-pass membrane protein</topology>
    </subcellularLocation>
</comment>
<dbReference type="PANTHER" id="PTHR30151:SF16">
    <property type="entry name" value="ABC TRANSPORTER PERMEASE PROTEIN"/>
    <property type="match status" value="1"/>
</dbReference>
<reference evidence="9 10" key="1">
    <citation type="submission" date="2019-04" db="EMBL/GenBank/DDBJ databases">
        <title>Complete genome sequence of Agrobacterium tumefaciens CFBP5877.</title>
        <authorList>
            <person name="Huang Y.-Y."/>
            <person name="Chiang H.-Y."/>
            <person name="Chou L."/>
            <person name="Lai E.-M."/>
            <person name="Kuo C.-H."/>
        </authorList>
    </citation>
    <scope>NUCLEOTIDE SEQUENCE [LARGE SCALE GENOMIC DNA]</scope>
    <source>
        <strain evidence="9 10">CFBP5877</strain>
        <plasmid evidence="10">patcfbp5877b</plasmid>
    </source>
</reference>
<evidence type="ECO:0000256" key="2">
    <source>
        <dbReference type="ARBA" id="ARBA00022448"/>
    </source>
</evidence>
<dbReference type="EMBL" id="CP039900">
    <property type="protein sequence ID" value="QCL82827.1"/>
    <property type="molecule type" value="Genomic_DNA"/>
</dbReference>
<dbReference type="InterPro" id="IPR000515">
    <property type="entry name" value="MetI-like"/>
</dbReference>
<feature type="transmembrane region" description="Helical" evidence="7">
    <location>
        <begin position="132"/>
        <end position="155"/>
    </location>
</feature>
<dbReference type="GO" id="GO:0055085">
    <property type="term" value="P:transmembrane transport"/>
    <property type="evidence" value="ECO:0007669"/>
    <property type="project" value="InterPro"/>
</dbReference>
<organism evidence="9 10">
    <name type="scientific">Agrobacterium tumefaciens</name>
    <dbReference type="NCBI Taxonomy" id="358"/>
    <lineage>
        <taxon>Bacteria</taxon>
        <taxon>Pseudomonadati</taxon>
        <taxon>Pseudomonadota</taxon>
        <taxon>Alphaproteobacteria</taxon>
        <taxon>Hyphomicrobiales</taxon>
        <taxon>Rhizobiaceae</taxon>
        <taxon>Rhizobium/Agrobacterium group</taxon>
        <taxon>Agrobacterium</taxon>
        <taxon>Agrobacterium tumefaciens complex</taxon>
    </lineage>
</organism>
<name>A0AAE6BJN5_AGRTU</name>
<feature type="domain" description="ABC transmembrane type-1" evidence="8">
    <location>
        <begin position="126"/>
        <end position="306"/>
    </location>
</feature>
<keyword evidence="3" id="KW-1003">Cell membrane</keyword>
<dbReference type="Gene3D" id="1.10.3720.10">
    <property type="entry name" value="MetI-like"/>
    <property type="match status" value="1"/>
</dbReference>
<keyword evidence="5 7" id="KW-1133">Transmembrane helix</keyword>
<dbReference type="AlphaFoldDB" id="A0AAE6BJN5"/>
<keyword evidence="4 7" id="KW-0812">Transmembrane</keyword>